<keyword evidence="3" id="KW-0813">Transport</keyword>
<name>A0ABS5B3F9_9STRE</name>
<reference evidence="9 10" key="1">
    <citation type="submission" date="2018-02" db="EMBL/GenBank/DDBJ databases">
        <title>Draft genome sequence of Streptococcus oricebi CCUG 70868T type strain.</title>
        <authorList>
            <person name="Mendez V."/>
            <person name="Salva-Serra F."/>
            <person name="Jaen-Luchoro D."/>
            <person name="Gonzales-Siles L."/>
            <person name="Karlsson R."/>
            <person name="Engstrom-Jakobsson H."/>
            <person name="Busquets A."/>
            <person name="Gomila M."/>
            <person name="Pineiro-Iglesias B."/>
            <person name="Bennasar-Figueras A."/>
            <person name="Seeger M."/>
            <person name="Moore E."/>
        </authorList>
    </citation>
    <scope>NUCLEOTIDE SEQUENCE [LARGE SCALE GENOMIC DNA]</scope>
    <source>
        <strain evidence="9 10">CCUG 70868</strain>
    </source>
</reference>
<keyword evidence="4" id="KW-1003">Cell membrane</keyword>
<comment type="subcellular location">
    <subcellularLocation>
        <location evidence="1">Cell membrane</location>
        <topology evidence="1">Multi-pass membrane protein</topology>
    </subcellularLocation>
</comment>
<evidence type="ECO:0000256" key="1">
    <source>
        <dbReference type="ARBA" id="ARBA00004651"/>
    </source>
</evidence>
<organism evidence="9 10">
    <name type="scientific">Streptococcus oricebi</name>
    <dbReference type="NCBI Taxonomy" id="1547447"/>
    <lineage>
        <taxon>Bacteria</taxon>
        <taxon>Bacillati</taxon>
        <taxon>Bacillota</taxon>
        <taxon>Bacilli</taxon>
        <taxon>Lactobacillales</taxon>
        <taxon>Streptococcaceae</taxon>
        <taxon>Streptococcus</taxon>
    </lineage>
</organism>
<feature type="transmembrane region" description="Helical" evidence="8">
    <location>
        <begin position="205"/>
        <end position="226"/>
    </location>
</feature>
<dbReference type="Pfam" id="PF01032">
    <property type="entry name" value="FecCD"/>
    <property type="match status" value="1"/>
</dbReference>
<feature type="transmembrane region" description="Helical" evidence="8">
    <location>
        <begin position="72"/>
        <end position="89"/>
    </location>
</feature>
<comment type="similarity">
    <text evidence="2">Belongs to the binding-protein-dependent transport system permease family. FecCD subfamily.</text>
</comment>
<evidence type="ECO:0000313" key="10">
    <source>
        <dbReference type="Proteomes" id="UP001519296"/>
    </source>
</evidence>
<feature type="transmembrane region" description="Helical" evidence="8">
    <location>
        <begin position="126"/>
        <end position="145"/>
    </location>
</feature>
<dbReference type="InterPro" id="IPR037294">
    <property type="entry name" value="ABC_BtuC-like"/>
</dbReference>
<dbReference type="SUPFAM" id="SSF81345">
    <property type="entry name" value="ABC transporter involved in vitamin B12 uptake, BtuC"/>
    <property type="match status" value="1"/>
</dbReference>
<comment type="caution">
    <text evidence="9">The sequence shown here is derived from an EMBL/GenBank/DDBJ whole genome shotgun (WGS) entry which is preliminary data.</text>
</comment>
<evidence type="ECO:0000256" key="7">
    <source>
        <dbReference type="ARBA" id="ARBA00023136"/>
    </source>
</evidence>
<dbReference type="EMBL" id="PRDG01000003">
    <property type="protein sequence ID" value="MBP2623372.1"/>
    <property type="molecule type" value="Genomic_DNA"/>
</dbReference>
<protein>
    <submittedName>
        <fullName evidence="9">Iron ABC transporter permease</fullName>
    </submittedName>
</protein>
<dbReference type="CDD" id="cd06550">
    <property type="entry name" value="TM_ABC_iron-siderophores_like"/>
    <property type="match status" value="1"/>
</dbReference>
<sequence>MIHSSSFLKKNKPKRFWLVFFILLLVLILSFYASLRWGIPSFSQKELFETLLHPFQESHSQNIIIDIRLPKSIAAVLVGAAFAVSGAIMQGLTRNAIADPGLLGINAGAGLALICAYALFKNLHYSGILLFSLLGALLATVLVFLLSYHPRRGFEQLRLVLSGAMIASLLTAIGQGITLAFNLSTAVIGWQAGGLLGTNWKMLEIIAPFIILGLILSQVFAHQLTILSLNETLAKGLGQKTQQVTFFFLSMVLILSAAAVALVGSLALVGLMIPHFIKSFSGRNYQKILPLSALLGAVFMLCCDLLASYMVGTPLSALVSLAILPSFLYLMRKGAFYEK</sequence>
<feature type="transmembrane region" description="Helical" evidence="8">
    <location>
        <begin position="101"/>
        <end position="120"/>
    </location>
</feature>
<keyword evidence="5 8" id="KW-0812">Transmembrane</keyword>
<evidence type="ECO:0000256" key="2">
    <source>
        <dbReference type="ARBA" id="ARBA00007935"/>
    </source>
</evidence>
<keyword evidence="10" id="KW-1185">Reference proteome</keyword>
<keyword evidence="7 8" id="KW-0472">Membrane</keyword>
<accession>A0ABS5B3F9</accession>
<dbReference type="PANTHER" id="PTHR30472:SF58">
    <property type="entry name" value="IRON(3+)-HYDROXAMATE IMPORT SYSTEM PERMEASE PROTEIN FHUB"/>
    <property type="match status" value="1"/>
</dbReference>
<evidence type="ECO:0000256" key="5">
    <source>
        <dbReference type="ARBA" id="ARBA00022692"/>
    </source>
</evidence>
<dbReference type="PANTHER" id="PTHR30472">
    <property type="entry name" value="FERRIC ENTEROBACTIN TRANSPORT SYSTEM PERMEASE PROTEIN"/>
    <property type="match status" value="1"/>
</dbReference>
<dbReference type="Proteomes" id="UP001519296">
    <property type="component" value="Unassembled WGS sequence"/>
</dbReference>
<feature type="transmembrane region" description="Helical" evidence="8">
    <location>
        <begin position="16"/>
        <end position="35"/>
    </location>
</feature>
<evidence type="ECO:0000313" key="9">
    <source>
        <dbReference type="EMBL" id="MBP2623372.1"/>
    </source>
</evidence>
<evidence type="ECO:0000256" key="3">
    <source>
        <dbReference type="ARBA" id="ARBA00022448"/>
    </source>
</evidence>
<gene>
    <name evidence="9" type="ORF">C4K46_05395</name>
</gene>
<feature type="transmembrane region" description="Helical" evidence="8">
    <location>
        <begin position="246"/>
        <end position="276"/>
    </location>
</feature>
<dbReference type="RefSeq" id="WP_209627874.1">
    <property type="nucleotide sequence ID" value="NZ_PRDG01000003.1"/>
</dbReference>
<evidence type="ECO:0000256" key="4">
    <source>
        <dbReference type="ARBA" id="ARBA00022475"/>
    </source>
</evidence>
<feature type="transmembrane region" description="Helical" evidence="8">
    <location>
        <begin position="157"/>
        <end position="173"/>
    </location>
</feature>
<feature type="transmembrane region" description="Helical" evidence="8">
    <location>
        <begin position="315"/>
        <end position="331"/>
    </location>
</feature>
<dbReference type="Gene3D" id="1.10.3470.10">
    <property type="entry name" value="ABC transporter involved in vitamin B12 uptake, BtuC"/>
    <property type="match status" value="1"/>
</dbReference>
<keyword evidence="6 8" id="KW-1133">Transmembrane helix</keyword>
<evidence type="ECO:0000256" key="8">
    <source>
        <dbReference type="SAM" id="Phobius"/>
    </source>
</evidence>
<evidence type="ECO:0000256" key="6">
    <source>
        <dbReference type="ARBA" id="ARBA00022989"/>
    </source>
</evidence>
<dbReference type="InterPro" id="IPR000522">
    <property type="entry name" value="ABC_transptr_permease_BtuC"/>
</dbReference>
<proteinExistence type="inferred from homology"/>